<dbReference type="Pfam" id="PF01381">
    <property type="entry name" value="HTH_3"/>
    <property type="match status" value="1"/>
</dbReference>
<evidence type="ECO:0000313" key="4">
    <source>
        <dbReference type="Proteomes" id="UP000193200"/>
    </source>
</evidence>
<dbReference type="PANTHER" id="PTHR46797">
    <property type="entry name" value="HTH-TYPE TRANSCRIPTIONAL REGULATOR"/>
    <property type="match status" value="1"/>
</dbReference>
<evidence type="ECO:0000259" key="2">
    <source>
        <dbReference type="PROSITE" id="PS50943"/>
    </source>
</evidence>
<dbReference type="OrthoDB" id="9797172at2"/>
<dbReference type="PROSITE" id="PS50943">
    <property type="entry name" value="HTH_CROC1"/>
    <property type="match status" value="1"/>
</dbReference>
<dbReference type="GO" id="GO:0003700">
    <property type="term" value="F:DNA-binding transcription factor activity"/>
    <property type="evidence" value="ECO:0007669"/>
    <property type="project" value="TreeGrafter"/>
</dbReference>
<dbReference type="Gene3D" id="1.10.260.40">
    <property type="entry name" value="lambda repressor-like DNA-binding domains"/>
    <property type="match status" value="1"/>
</dbReference>
<feature type="domain" description="HTH cro/C1-type" evidence="2">
    <location>
        <begin position="16"/>
        <end position="70"/>
    </location>
</feature>
<evidence type="ECO:0000313" key="3">
    <source>
        <dbReference type="EMBL" id="SLN37384.1"/>
    </source>
</evidence>
<dbReference type="GO" id="GO:0003677">
    <property type="term" value="F:DNA binding"/>
    <property type="evidence" value="ECO:0007669"/>
    <property type="project" value="UniProtKB-KW"/>
</dbReference>
<gene>
    <name evidence="3" type="ORF">OCH7691_01532</name>
</gene>
<dbReference type="InterPro" id="IPR010982">
    <property type="entry name" value="Lambda_DNA-bd_dom_sf"/>
</dbReference>
<proteinExistence type="predicted"/>
<keyword evidence="1" id="KW-0238">DNA-binding</keyword>
<dbReference type="EMBL" id="FWFR01000001">
    <property type="protein sequence ID" value="SLN37384.1"/>
    <property type="molecule type" value="Genomic_DNA"/>
</dbReference>
<keyword evidence="4" id="KW-1185">Reference proteome</keyword>
<dbReference type="GO" id="GO:0005829">
    <property type="term" value="C:cytosol"/>
    <property type="evidence" value="ECO:0007669"/>
    <property type="project" value="TreeGrafter"/>
</dbReference>
<dbReference type="SUPFAM" id="SSF47413">
    <property type="entry name" value="lambda repressor-like DNA-binding domains"/>
    <property type="match status" value="1"/>
</dbReference>
<dbReference type="CDD" id="cd00093">
    <property type="entry name" value="HTH_XRE"/>
    <property type="match status" value="1"/>
</dbReference>
<name>A0A1Y5SEL0_9PROT</name>
<accession>A0A1Y5SEL0</accession>
<dbReference type="RefSeq" id="WP_085882739.1">
    <property type="nucleotide sequence ID" value="NZ_FWFR01000001.1"/>
</dbReference>
<dbReference type="InterPro" id="IPR001387">
    <property type="entry name" value="Cro/C1-type_HTH"/>
</dbReference>
<dbReference type="AlphaFoldDB" id="A0A1Y5SEL0"/>
<protein>
    <submittedName>
        <fullName evidence="3">Transcriptional repressor DicA</fullName>
    </submittedName>
</protein>
<organism evidence="3 4">
    <name type="scientific">Oceanibacterium hippocampi</name>
    <dbReference type="NCBI Taxonomy" id="745714"/>
    <lineage>
        <taxon>Bacteria</taxon>
        <taxon>Pseudomonadati</taxon>
        <taxon>Pseudomonadota</taxon>
        <taxon>Alphaproteobacteria</taxon>
        <taxon>Sneathiellales</taxon>
        <taxon>Sneathiellaceae</taxon>
        <taxon>Oceanibacterium</taxon>
    </lineage>
</organism>
<sequence>MNKLAHNVDRHVGERIRKRRIELGLTQEHVAVALGISYQQVQKYETGANRVSAGRLYEIAHELDVDIHYFFDDLEPNHPIADLEHGGTRRSTIDLVRNYGQISEPGLRTAVSSLIRSLAENGPQKSVE</sequence>
<dbReference type="Proteomes" id="UP000193200">
    <property type="component" value="Unassembled WGS sequence"/>
</dbReference>
<dbReference type="SMART" id="SM00530">
    <property type="entry name" value="HTH_XRE"/>
    <property type="match status" value="1"/>
</dbReference>
<evidence type="ECO:0000256" key="1">
    <source>
        <dbReference type="ARBA" id="ARBA00023125"/>
    </source>
</evidence>
<dbReference type="InParanoid" id="A0A1Y5SEL0"/>
<reference evidence="3 4" key="1">
    <citation type="submission" date="2017-03" db="EMBL/GenBank/DDBJ databases">
        <authorList>
            <person name="Afonso C.L."/>
            <person name="Miller P.J."/>
            <person name="Scott M.A."/>
            <person name="Spackman E."/>
            <person name="Goraichik I."/>
            <person name="Dimitrov K.M."/>
            <person name="Suarez D.L."/>
            <person name="Swayne D.E."/>
        </authorList>
    </citation>
    <scope>NUCLEOTIDE SEQUENCE [LARGE SCALE GENOMIC DNA]</scope>
    <source>
        <strain evidence="3 4">CECT 7691</strain>
    </source>
</reference>
<dbReference type="InterPro" id="IPR050807">
    <property type="entry name" value="TransReg_Diox_bact_type"/>
</dbReference>
<dbReference type="PANTHER" id="PTHR46797:SF1">
    <property type="entry name" value="METHYLPHOSPHONATE SYNTHASE"/>
    <property type="match status" value="1"/>
</dbReference>